<sequence>MSQLLEEILSRDNMMLAYKKVKANKGASGIDGIGTDEIDEYLRENWTTIKDKIRRRKYKPHPVRRVEIPKPN</sequence>
<accession>A0ABT7UEV4</accession>
<dbReference type="EMBL" id="JAUDCG010000110">
    <property type="protein sequence ID" value="MDM8158161.1"/>
    <property type="molecule type" value="Genomic_DNA"/>
</dbReference>
<proteinExistence type="predicted"/>
<evidence type="ECO:0000313" key="2">
    <source>
        <dbReference type="Proteomes" id="UP001529340"/>
    </source>
</evidence>
<protein>
    <submittedName>
        <fullName evidence="1">Maturase</fullName>
    </submittedName>
</protein>
<comment type="caution">
    <text evidence="1">The sequence shown here is derived from an EMBL/GenBank/DDBJ whole genome shotgun (WGS) entry which is preliminary data.</text>
</comment>
<organism evidence="1 2">
    <name type="scientific">Amedibacillus dolichus</name>
    <dbReference type="NCBI Taxonomy" id="31971"/>
    <lineage>
        <taxon>Bacteria</taxon>
        <taxon>Bacillati</taxon>
        <taxon>Bacillota</taxon>
        <taxon>Erysipelotrichia</taxon>
        <taxon>Erysipelotrichales</taxon>
        <taxon>Erysipelotrichaceae</taxon>
        <taxon>Amedibacillus</taxon>
    </lineage>
</organism>
<name>A0ABT7UEV4_9FIRM</name>
<keyword evidence="2" id="KW-1185">Reference proteome</keyword>
<reference evidence="1 2" key="3">
    <citation type="submission" date="2023-06" db="EMBL/GenBank/DDBJ databases">
        <authorList>
            <person name="Zeman M."/>
            <person name="Kubasova T."/>
            <person name="Jahodarova E."/>
            <person name="Nykrynova M."/>
            <person name="Rychlik I."/>
        </authorList>
    </citation>
    <scope>NUCLEOTIDE SEQUENCE [LARGE SCALE GENOMIC DNA]</scope>
    <source>
        <strain evidence="1 2">ET39</strain>
    </source>
</reference>
<gene>
    <name evidence="1" type="ORF">QUV96_11045</name>
</gene>
<reference evidence="2" key="2">
    <citation type="submission" date="2023-06" db="EMBL/GenBank/DDBJ databases">
        <title>Identification and characterization of horizontal gene transfer across gut microbiota members of farm animals based on homology search.</title>
        <authorList>
            <person name="Zeman M."/>
            <person name="Kubasova T."/>
            <person name="Jahodarova E."/>
            <person name="Nykrynova M."/>
            <person name="Rychlik I."/>
        </authorList>
    </citation>
    <scope>NUCLEOTIDE SEQUENCE [LARGE SCALE GENOMIC DNA]</scope>
    <source>
        <strain evidence="2">ET39</strain>
    </source>
</reference>
<reference evidence="1 2" key="1">
    <citation type="submission" date="2023-06" db="EMBL/GenBank/DDBJ databases">
        <title>Identification and characterization of horizontal gene transfer across gut microbiota members of farm animals based on homology search.</title>
        <authorList>
            <person name="Schwarzerova J."/>
            <person name="Nykrynova M."/>
            <person name="Jureckova K."/>
            <person name="Cejkova D."/>
            <person name="Rychlik I."/>
        </authorList>
    </citation>
    <scope>NUCLEOTIDE SEQUENCE [LARGE SCALE GENOMIC DNA]</scope>
    <source>
        <strain evidence="1 2">ET39</strain>
    </source>
</reference>
<dbReference type="Proteomes" id="UP001529340">
    <property type="component" value="Unassembled WGS sequence"/>
</dbReference>
<dbReference type="RefSeq" id="WP_289608583.1">
    <property type="nucleotide sequence ID" value="NZ_JAUDCG010000110.1"/>
</dbReference>
<evidence type="ECO:0000313" key="1">
    <source>
        <dbReference type="EMBL" id="MDM8158161.1"/>
    </source>
</evidence>